<evidence type="ECO:0008006" key="3">
    <source>
        <dbReference type="Google" id="ProtNLM"/>
    </source>
</evidence>
<proteinExistence type="predicted"/>
<keyword evidence="2" id="KW-1185">Reference proteome</keyword>
<dbReference type="RefSeq" id="WP_116686190.1">
    <property type="nucleotide sequence ID" value="NZ_CAWNYD010000001.1"/>
</dbReference>
<dbReference type="SUPFAM" id="SSF82771">
    <property type="entry name" value="GIY-YIG endonuclease"/>
    <property type="match status" value="1"/>
</dbReference>
<name>A0A2V1H236_9GAMM</name>
<gene>
    <name evidence="1" type="ORF">DC094_03365</name>
</gene>
<organism evidence="1 2">
    <name type="scientific">Pelagibaculum spongiae</name>
    <dbReference type="NCBI Taxonomy" id="2080658"/>
    <lineage>
        <taxon>Bacteria</taxon>
        <taxon>Pseudomonadati</taxon>
        <taxon>Pseudomonadota</taxon>
        <taxon>Gammaproteobacteria</taxon>
        <taxon>Oceanospirillales</taxon>
        <taxon>Pelagibaculum</taxon>
    </lineage>
</organism>
<dbReference type="AlphaFoldDB" id="A0A2V1H236"/>
<protein>
    <recommendedName>
        <fullName evidence="3">GIY-YIG domain-containing protein</fullName>
    </recommendedName>
</protein>
<dbReference type="InterPro" id="IPR035901">
    <property type="entry name" value="GIY-YIG_endonuc_sf"/>
</dbReference>
<accession>A0A2V1H236</accession>
<reference evidence="1 2" key="1">
    <citation type="submission" date="2018-04" db="EMBL/GenBank/DDBJ databases">
        <title>Thalassorhabdus spongiae gen. nov., sp. nov., isolated from a marine sponge in South-West Iceland.</title>
        <authorList>
            <person name="Knobloch S."/>
            <person name="Daussin A."/>
            <person name="Johannsson R."/>
            <person name="Marteinsson V.T."/>
        </authorList>
    </citation>
    <scope>NUCLEOTIDE SEQUENCE [LARGE SCALE GENOMIC DNA]</scope>
    <source>
        <strain evidence="1 2">Hp12</strain>
    </source>
</reference>
<dbReference type="Proteomes" id="UP000244906">
    <property type="component" value="Unassembled WGS sequence"/>
</dbReference>
<sequence length="191" mass="22341">MSDRSAVFRYLFHERYNSDKAKLADITGFTIRQIDDWLKGNKIPQKKSLDFIAVCSYTPEFKVVAEFYKIDPNKQIRPQLKEMYNGHENRSGIYAFYDSMANLLYIGKAKNLLEETYSAIRRDDEIRFPSGIKNSKTKRFELIKYISAYDVKSFNFWDYPKHVESLLLRISKPPLNKQIGTLESAIPAESE</sequence>
<dbReference type="Gene3D" id="3.40.1440.10">
    <property type="entry name" value="GIY-YIG endonuclease"/>
    <property type="match status" value="1"/>
</dbReference>
<evidence type="ECO:0000313" key="1">
    <source>
        <dbReference type="EMBL" id="PVZ72603.1"/>
    </source>
</evidence>
<comment type="caution">
    <text evidence="1">The sequence shown here is derived from an EMBL/GenBank/DDBJ whole genome shotgun (WGS) entry which is preliminary data.</text>
</comment>
<dbReference type="EMBL" id="QDDL01000001">
    <property type="protein sequence ID" value="PVZ72603.1"/>
    <property type="molecule type" value="Genomic_DNA"/>
</dbReference>
<dbReference type="OrthoDB" id="7058567at2"/>
<evidence type="ECO:0000313" key="2">
    <source>
        <dbReference type="Proteomes" id="UP000244906"/>
    </source>
</evidence>